<dbReference type="Gene3D" id="3.40.50.1100">
    <property type="match status" value="2"/>
</dbReference>
<evidence type="ECO:0000259" key="1">
    <source>
        <dbReference type="Pfam" id="PF00291"/>
    </source>
</evidence>
<dbReference type="InterPro" id="IPR001926">
    <property type="entry name" value="TrpB-like_PALP"/>
</dbReference>
<dbReference type="AlphaFoldDB" id="A0A1R0H4A0"/>
<sequence>MPNDVASEKRQILEKMGATVELVKPCSIVDPNNFVRVAERRAQEYELFEGEAKDGSGESITRKGFFMDQFENPSNFAAHYKNTGPEIFKQMKGKPKLDAIVHGSGTGGTISGLSLYLKPRIPGLKMYLADPPGSGLANKVNHNVMFSETEREGTRRRHQVDTIIEGVGLNRLTSNFSLLFQNSSFDISSSSKTELEYEQDQAGNDLGLDEQDFKYIDGAFSVSDQQAVHMARFVMDNDGLFLGSSSALNLVAVVQLARKLGKGCTILTILCDSGQRHLTKFWNDEWLAQSGLDTSTPSDLSFF</sequence>
<accession>A0A1R0H4A0</accession>
<dbReference type="STRING" id="133383.A0A1R0H4A0"/>
<dbReference type="EMBL" id="LSSL01000653">
    <property type="protein sequence ID" value="OLY84022.1"/>
    <property type="molecule type" value="Genomic_DNA"/>
</dbReference>
<name>A0A1R0H4A0_9FUNG</name>
<dbReference type="InterPro" id="IPR050214">
    <property type="entry name" value="Cys_Synth/Cystath_Beta-Synth"/>
</dbReference>
<dbReference type="Proteomes" id="UP000187455">
    <property type="component" value="Unassembled WGS sequence"/>
</dbReference>
<dbReference type="OrthoDB" id="10259545at2759"/>
<organism evidence="2 3">
    <name type="scientific">Smittium mucronatum</name>
    <dbReference type="NCBI Taxonomy" id="133383"/>
    <lineage>
        <taxon>Eukaryota</taxon>
        <taxon>Fungi</taxon>
        <taxon>Fungi incertae sedis</taxon>
        <taxon>Zoopagomycota</taxon>
        <taxon>Kickxellomycotina</taxon>
        <taxon>Harpellomycetes</taxon>
        <taxon>Harpellales</taxon>
        <taxon>Legeriomycetaceae</taxon>
        <taxon>Smittium</taxon>
    </lineage>
</organism>
<gene>
    <name evidence="2" type="ORF">AYI68_g1826</name>
</gene>
<dbReference type="Pfam" id="PF00291">
    <property type="entry name" value="PALP"/>
    <property type="match status" value="1"/>
</dbReference>
<protein>
    <submittedName>
        <fullName evidence="2">Cysteine synthase 2</fullName>
    </submittedName>
</protein>
<dbReference type="SUPFAM" id="SSF53686">
    <property type="entry name" value="Tryptophan synthase beta subunit-like PLP-dependent enzymes"/>
    <property type="match status" value="1"/>
</dbReference>
<dbReference type="PANTHER" id="PTHR10314">
    <property type="entry name" value="CYSTATHIONINE BETA-SYNTHASE"/>
    <property type="match status" value="1"/>
</dbReference>
<evidence type="ECO:0000313" key="3">
    <source>
        <dbReference type="Proteomes" id="UP000187455"/>
    </source>
</evidence>
<evidence type="ECO:0000313" key="2">
    <source>
        <dbReference type="EMBL" id="OLY84022.1"/>
    </source>
</evidence>
<dbReference type="InterPro" id="IPR036052">
    <property type="entry name" value="TrpB-like_PALP_sf"/>
</dbReference>
<feature type="domain" description="Tryptophan synthase beta chain-like PALP" evidence="1">
    <location>
        <begin position="1"/>
        <end position="170"/>
    </location>
</feature>
<proteinExistence type="predicted"/>
<keyword evidence="3" id="KW-1185">Reference proteome</keyword>
<comment type="caution">
    <text evidence="2">The sequence shown here is derived from an EMBL/GenBank/DDBJ whole genome shotgun (WGS) entry which is preliminary data.</text>
</comment>
<reference evidence="2 3" key="1">
    <citation type="journal article" date="2016" name="Mol. Biol. Evol.">
        <title>Genome-Wide Survey of Gut Fungi (Harpellales) Reveals the First Horizontally Transferred Ubiquitin Gene from a Mosquito Host.</title>
        <authorList>
            <person name="Wang Y."/>
            <person name="White M.M."/>
            <person name="Kvist S."/>
            <person name="Moncalvo J.M."/>
        </authorList>
    </citation>
    <scope>NUCLEOTIDE SEQUENCE [LARGE SCALE GENOMIC DNA]</scope>
    <source>
        <strain evidence="2 3">ALG-7-W6</strain>
    </source>
</reference>